<evidence type="ECO:0000256" key="6">
    <source>
        <dbReference type="ARBA" id="ARBA00022989"/>
    </source>
</evidence>
<evidence type="ECO:0000256" key="7">
    <source>
        <dbReference type="ARBA" id="ARBA00023136"/>
    </source>
</evidence>
<evidence type="ECO:0000256" key="1">
    <source>
        <dbReference type="ARBA" id="ARBA00004651"/>
    </source>
</evidence>
<gene>
    <name evidence="10" type="ORF">HS1_001187</name>
</gene>
<dbReference type="OrthoDB" id="9808686at2"/>
<dbReference type="PANTHER" id="PTHR30294:SF47">
    <property type="entry name" value="INNER MEMBRANE TRANSPORT PERMEASE YHHJ"/>
    <property type="match status" value="1"/>
</dbReference>
<dbReference type="RefSeq" id="WP_066062306.1">
    <property type="nucleotide sequence ID" value="NZ_CP013015.1"/>
</dbReference>
<reference evidence="10 11" key="1">
    <citation type="submission" date="2015-10" db="EMBL/GenBank/DDBJ databases">
        <title>Candidatus Desulfofervidus auxilii, a hydrogenotrophic sulfate-reducing bacterium involved in the thermophilic anaerobic oxidation of methane.</title>
        <authorList>
            <person name="Krukenberg V."/>
            <person name="Richter M."/>
            <person name="Wegener G."/>
        </authorList>
    </citation>
    <scope>NUCLEOTIDE SEQUENCE [LARGE SCALE GENOMIC DNA]</scope>
    <source>
        <strain evidence="10 11">HS1</strain>
    </source>
</reference>
<dbReference type="AlphaFoldDB" id="A0A7U4QKF8"/>
<organism evidence="10 11">
    <name type="scientific">Desulfofervidus auxilii</name>
    <dbReference type="NCBI Taxonomy" id="1621989"/>
    <lineage>
        <taxon>Bacteria</taxon>
        <taxon>Pseudomonadati</taxon>
        <taxon>Thermodesulfobacteriota</taxon>
        <taxon>Candidatus Desulfofervidia</taxon>
        <taxon>Candidatus Desulfofervidales</taxon>
        <taxon>Candidatus Desulfofervidaceae</taxon>
        <taxon>Candidatus Desulfofervidus</taxon>
    </lineage>
</organism>
<dbReference type="Pfam" id="PF12698">
    <property type="entry name" value="ABC2_membrane_3"/>
    <property type="match status" value="1"/>
</dbReference>
<dbReference type="InterPro" id="IPR051449">
    <property type="entry name" value="ABC-2_transporter_component"/>
</dbReference>
<comment type="similarity">
    <text evidence="2">Belongs to the ABC-2 integral membrane protein family.</text>
</comment>
<dbReference type="Proteomes" id="UP000070560">
    <property type="component" value="Chromosome"/>
</dbReference>
<dbReference type="PANTHER" id="PTHR30294">
    <property type="entry name" value="MEMBRANE COMPONENT OF ABC TRANSPORTER YHHJ-RELATED"/>
    <property type="match status" value="1"/>
</dbReference>
<keyword evidence="6 8" id="KW-1133">Transmembrane helix</keyword>
<evidence type="ECO:0000256" key="4">
    <source>
        <dbReference type="ARBA" id="ARBA00022475"/>
    </source>
</evidence>
<feature type="transmembrane region" description="Helical" evidence="8">
    <location>
        <begin position="249"/>
        <end position="271"/>
    </location>
</feature>
<feature type="transmembrane region" description="Helical" evidence="8">
    <location>
        <begin position="336"/>
        <end position="357"/>
    </location>
</feature>
<keyword evidence="11" id="KW-1185">Reference proteome</keyword>
<evidence type="ECO:0000256" key="2">
    <source>
        <dbReference type="ARBA" id="ARBA00007783"/>
    </source>
</evidence>
<evidence type="ECO:0000256" key="3">
    <source>
        <dbReference type="ARBA" id="ARBA00022448"/>
    </source>
</evidence>
<dbReference type="KEGG" id="daw:HS1_001187"/>
<evidence type="ECO:0000256" key="5">
    <source>
        <dbReference type="ARBA" id="ARBA00022692"/>
    </source>
</evidence>
<dbReference type="InterPro" id="IPR047817">
    <property type="entry name" value="ABC2_TM_bact-type"/>
</dbReference>
<keyword evidence="4" id="KW-1003">Cell membrane</keyword>
<feature type="transmembrane region" description="Helical" evidence="8">
    <location>
        <begin position="20"/>
        <end position="43"/>
    </location>
</feature>
<proteinExistence type="inferred from homology"/>
<feature type="transmembrane region" description="Helical" evidence="8">
    <location>
        <begin position="213"/>
        <end position="237"/>
    </location>
</feature>
<evidence type="ECO:0000256" key="8">
    <source>
        <dbReference type="SAM" id="Phobius"/>
    </source>
</evidence>
<dbReference type="GO" id="GO:0140359">
    <property type="term" value="F:ABC-type transporter activity"/>
    <property type="evidence" value="ECO:0007669"/>
    <property type="project" value="InterPro"/>
</dbReference>
<dbReference type="InterPro" id="IPR013525">
    <property type="entry name" value="ABC2_TM"/>
</dbReference>
<name>A0A7U4QKF8_DESA2</name>
<feature type="transmembrane region" description="Helical" evidence="8">
    <location>
        <begin position="283"/>
        <end position="301"/>
    </location>
</feature>
<keyword evidence="3" id="KW-0813">Transport</keyword>
<keyword evidence="5 8" id="KW-0812">Transmembrane</keyword>
<evidence type="ECO:0000313" key="10">
    <source>
        <dbReference type="EMBL" id="AMM40991.1"/>
    </source>
</evidence>
<evidence type="ECO:0000313" key="11">
    <source>
        <dbReference type="Proteomes" id="UP000070560"/>
    </source>
</evidence>
<feature type="transmembrane region" description="Helical" evidence="8">
    <location>
        <begin position="168"/>
        <end position="192"/>
    </location>
</feature>
<dbReference type="EMBL" id="CP013015">
    <property type="protein sequence ID" value="AMM40991.1"/>
    <property type="molecule type" value="Genomic_DNA"/>
</dbReference>
<comment type="subcellular location">
    <subcellularLocation>
        <location evidence="1">Cell membrane</location>
        <topology evidence="1">Multi-pass membrane protein</topology>
    </subcellularLocation>
</comment>
<evidence type="ECO:0000259" key="9">
    <source>
        <dbReference type="PROSITE" id="PS51012"/>
    </source>
</evidence>
<dbReference type="GO" id="GO:0005886">
    <property type="term" value="C:plasma membrane"/>
    <property type="evidence" value="ECO:0007669"/>
    <property type="project" value="UniProtKB-SubCell"/>
</dbReference>
<sequence>MRFLSLLKKEFLQFIRNKGLVILVIYFFTLDIYLAGVGIDLSLKNAKFFVYDRDMSVASREIVSQLVSPWFLFEGYLQDDDLIDTVLLKDQAMGVVCLPHNFSKHLKKYRAKIQLLINGSEALMGYLFSGYASQIFINYALEGMQKQRLPLAEAKTRVFFNPNMNSRYFMGISELLTVMVMLVFILPAAALVREKEMGNIEMLLISPLRPFQFMLAKVMVMAGIIIIGVILSVFLIIKPILHVPFCGSFLLFLLFTLIFVFTTSAFGLFIGAVSKNMLQVSQLSAIVLMPTLFLSGSWTPIEAMPDWLRPLTYLSPLKYYIDASYSIILKGVGLSYLWPNLLGLTFLGSVLFILTGYKLRRLF</sequence>
<accession>A0A7U4QKF8</accession>
<protein>
    <submittedName>
        <fullName evidence="10">Inner membrane transport permease YhhJ</fullName>
    </submittedName>
</protein>
<feature type="transmembrane region" description="Helical" evidence="8">
    <location>
        <begin position="115"/>
        <end position="141"/>
    </location>
</feature>
<dbReference type="PROSITE" id="PS51012">
    <property type="entry name" value="ABC_TM2"/>
    <property type="match status" value="1"/>
</dbReference>
<keyword evidence="7 8" id="KW-0472">Membrane</keyword>
<feature type="domain" description="ABC transmembrane type-2" evidence="9">
    <location>
        <begin position="121"/>
        <end position="362"/>
    </location>
</feature>